<dbReference type="EMBL" id="JARJCW010000079">
    <property type="protein sequence ID" value="KAJ7197178.1"/>
    <property type="molecule type" value="Genomic_DNA"/>
</dbReference>
<comment type="caution">
    <text evidence="2">The sequence shown here is derived from an EMBL/GenBank/DDBJ whole genome shotgun (WGS) entry which is preliminary data.</text>
</comment>
<sequence length="558" mass="62018">MASLPPRPGSPSRPRDEHSPRRARPMPDPPRRLLDRLDPPVRSLPRGGPPPTDSYVAEYDRGRGRRGDFGRRAPDVDRRGRDHGWPDRRDRAPPLPPRRSPEPFDRDRRPPPPHFDVVRGRERDRDRVSDRGRPPHWEDRRPPPDRLPRRSSRSPVFRRSRSPQPLRRSRSPPLRRSRSPPPRRRGSPQRRLSPRARSRSPLPSAKRTKLGPHATGTAPRSPSPARRGGWPTPRTVERSPARRSPAQAKSCVQSPTPKIKDDESPEPGMIVEDGEHPPQRRPSPTSAIKNESPTIKPEPLVVKTQLSVIETESAATSLKTEPASASPVLSPKNKLAPKVEDVPAIKEAHSPLTYHRPAAAERKPDVQMPMAMRGTSPPRQPRARGGRGGMHTRSPPRGPRSDRDRDRGFPPRGRGGRRGLPSQAASYSAGASTYPSGPSAPPTPATPTIEPKLPLPVPEKKEPEVPLPPIPLWDVRDPERSELAATLNSGRTHRAGLRTQFTGIEKATRRALQELEVATIELRGMEGRRRVADVQLEKARQGALGIEYIPPLADIVSS</sequence>
<feature type="compositionally biased region" description="Basic and acidic residues" evidence="1">
    <location>
        <begin position="29"/>
        <end position="39"/>
    </location>
</feature>
<evidence type="ECO:0000256" key="1">
    <source>
        <dbReference type="SAM" id="MobiDB-lite"/>
    </source>
</evidence>
<accession>A0AAD6UXB4</accession>
<evidence type="ECO:0000313" key="3">
    <source>
        <dbReference type="Proteomes" id="UP001219525"/>
    </source>
</evidence>
<feature type="compositionally biased region" description="Basic and acidic residues" evidence="1">
    <location>
        <begin position="399"/>
        <end position="409"/>
    </location>
</feature>
<name>A0AAD6UXB4_9AGAR</name>
<feature type="compositionally biased region" description="Basic and acidic residues" evidence="1">
    <location>
        <begin position="99"/>
        <end position="148"/>
    </location>
</feature>
<feature type="region of interest" description="Disordered" evidence="1">
    <location>
        <begin position="313"/>
        <end position="334"/>
    </location>
</feature>
<feature type="compositionally biased region" description="Basic and acidic residues" evidence="1">
    <location>
        <begin position="58"/>
        <end position="92"/>
    </location>
</feature>
<feature type="compositionally biased region" description="Polar residues" evidence="1">
    <location>
        <begin position="282"/>
        <end position="293"/>
    </location>
</feature>
<dbReference type="AlphaFoldDB" id="A0AAD6UXB4"/>
<feature type="region of interest" description="Disordered" evidence="1">
    <location>
        <begin position="1"/>
        <end position="301"/>
    </location>
</feature>
<gene>
    <name evidence="2" type="ORF">GGX14DRAFT_471718</name>
</gene>
<feature type="region of interest" description="Disordered" evidence="1">
    <location>
        <begin position="348"/>
        <end position="474"/>
    </location>
</feature>
<protein>
    <submittedName>
        <fullName evidence="2">Uncharacterized protein</fullName>
    </submittedName>
</protein>
<dbReference type="Proteomes" id="UP001219525">
    <property type="component" value="Unassembled WGS sequence"/>
</dbReference>
<keyword evidence="3" id="KW-1185">Reference proteome</keyword>
<evidence type="ECO:0000313" key="2">
    <source>
        <dbReference type="EMBL" id="KAJ7197178.1"/>
    </source>
</evidence>
<feature type="compositionally biased region" description="Basic residues" evidence="1">
    <location>
        <begin position="149"/>
        <end position="198"/>
    </location>
</feature>
<reference evidence="2" key="1">
    <citation type="submission" date="2023-03" db="EMBL/GenBank/DDBJ databases">
        <title>Massive genome expansion in bonnet fungi (Mycena s.s.) driven by repeated elements and novel gene families across ecological guilds.</title>
        <authorList>
            <consortium name="Lawrence Berkeley National Laboratory"/>
            <person name="Harder C.B."/>
            <person name="Miyauchi S."/>
            <person name="Viragh M."/>
            <person name="Kuo A."/>
            <person name="Thoen E."/>
            <person name="Andreopoulos B."/>
            <person name="Lu D."/>
            <person name="Skrede I."/>
            <person name="Drula E."/>
            <person name="Henrissat B."/>
            <person name="Morin E."/>
            <person name="Kohler A."/>
            <person name="Barry K."/>
            <person name="LaButti K."/>
            <person name="Morin E."/>
            <person name="Salamov A."/>
            <person name="Lipzen A."/>
            <person name="Mereny Z."/>
            <person name="Hegedus B."/>
            <person name="Baldrian P."/>
            <person name="Stursova M."/>
            <person name="Weitz H."/>
            <person name="Taylor A."/>
            <person name="Grigoriev I.V."/>
            <person name="Nagy L.G."/>
            <person name="Martin F."/>
            <person name="Kauserud H."/>
        </authorList>
    </citation>
    <scope>NUCLEOTIDE SEQUENCE</scope>
    <source>
        <strain evidence="2">9144</strain>
    </source>
</reference>
<organism evidence="2 3">
    <name type="scientific">Mycena pura</name>
    <dbReference type="NCBI Taxonomy" id="153505"/>
    <lineage>
        <taxon>Eukaryota</taxon>
        <taxon>Fungi</taxon>
        <taxon>Dikarya</taxon>
        <taxon>Basidiomycota</taxon>
        <taxon>Agaricomycotina</taxon>
        <taxon>Agaricomycetes</taxon>
        <taxon>Agaricomycetidae</taxon>
        <taxon>Agaricales</taxon>
        <taxon>Marasmiineae</taxon>
        <taxon>Mycenaceae</taxon>
        <taxon>Mycena</taxon>
    </lineage>
</organism>
<feature type="compositionally biased region" description="Low complexity" evidence="1">
    <location>
        <begin position="428"/>
        <end position="437"/>
    </location>
</feature>
<feature type="compositionally biased region" description="Pro residues" evidence="1">
    <location>
        <begin position="1"/>
        <end position="11"/>
    </location>
</feature>
<proteinExistence type="predicted"/>